<feature type="region of interest" description="Disordered" evidence="1">
    <location>
        <begin position="171"/>
        <end position="210"/>
    </location>
</feature>
<evidence type="ECO:0000256" key="1">
    <source>
        <dbReference type="SAM" id="MobiDB-lite"/>
    </source>
</evidence>
<accession>A0A7C8NP05</accession>
<comment type="caution">
    <text evidence="2">The sequence shown here is derived from an EMBL/GenBank/DDBJ whole genome shotgun (WGS) entry which is preliminary data.</text>
</comment>
<gene>
    <name evidence="2" type="ORF">TWF703_000797</name>
</gene>
<dbReference type="EMBL" id="WIQZ01000011">
    <property type="protein sequence ID" value="KAF3142408.1"/>
    <property type="molecule type" value="Genomic_DNA"/>
</dbReference>
<feature type="compositionally biased region" description="Basic and acidic residues" evidence="1">
    <location>
        <begin position="171"/>
        <end position="182"/>
    </location>
</feature>
<name>A0A7C8NP05_ORBOL</name>
<sequence length="294" mass="32464">MPEMCEIWGITFWKKRWAEGVRNRWCNSHDIDIVESGSGTGSIKISSAGSVAFLAARVTHDCSLPLGTKGRWRGQFETTSKNLPAPVPTANSSAVVAFLNQAHPILDAKAFAQSQPLDGSGYTSHQAEQTASELEARLDNLDDQLEALIRASNLPPELFSMDEETLKETLEAASAKKEKQEEAVQSSNNIKKDGTTGQANGTEGRQDVTKGTETQVLGYRASTIHPQKILQIYGNPKEQVLQTSLNVEIPYAPLVGLHPDSREFYWKIRATACWRSNQIRRKKASELIFVKVPV</sequence>
<evidence type="ECO:0000313" key="3">
    <source>
        <dbReference type="Proteomes" id="UP000480548"/>
    </source>
</evidence>
<evidence type="ECO:0000313" key="2">
    <source>
        <dbReference type="EMBL" id="KAF3142408.1"/>
    </source>
</evidence>
<dbReference type="Proteomes" id="UP000480548">
    <property type="component" value="Unassembled WGS sequence"/>
</dbReference>
<proteinExistence type="predicted"/>
<reference evidence="2 3" key="1">
    <citation type="submission" date="2019-06" db="EMBL/GenBank/DDBJ databases">
        <authorList>
            <person name="Palmer J.M."/>
        </authorList>
    </citation>
    <scope>NUCLEOTIDE SEQUENCE [LARGE SCALE GENOMIC DNA]</scope>
    <source>
        <strain evidence="2 3">TWF703</strain>
    </source>
</reference>
<dbReference type="AlphaFoldDB" id="A0A7C8NP05"/>
<organism evidence="2 3">
    <name type="scientific">Orbilia oligospora</name>
    <name type="common">Nematode-trapping fungus</name>
    <name type="synonym">Arthrobotrys oligospora</name>
    <dbReference type="NCBI Taxonomy" id="2813651"/>
    <lineage>
        <taxon>Eukaryota</taxon>
        <taxon>Fungi</taxon>
        <taxon>Dikarya</taxon>
        <taxon>Ascomycota</taxon>
        <taxon>Pezizomycotina</taxon>
        <taxon>Orbiliomycetes</taxon>
        <taxon>Orbiliales</taxon>
        <taxon>Orbiliaceae</taxon>
        <taxon>Orbilia</taxon>
    </lineage>
</organism>
<protein>
    <submittedName>
        <fullName evidence="2">Uncharacterized protein</fullName>
    </submittedName>
</protein>